<comment type="caution">
    <text evidence="2">The sequence shown here is derived from an EMBL/GenBank/DDBJ whole genome shotgun (WGS) entry which is preliminary data.</text>
</comment>
<feature type="region of interest" description="Disordered" evidence="1">
    <location>
        <begin position="132"/>
        <end position="171"/>
    </location>
</feature>
<protein>
    <submittedName>
        <fullName evidence="2">Uncharacterized protein</fullName>
    </submittedName>
</protein>
<evidence type="ECO:0000313" key="3">
    <source>
        <dbReference type="Proteomes" id="UP000769766"/>
    </source>
</evidence>
<reference evidence="2" key="1">
    <citation type="submission" date="2020-07" db="EMBL/GenBank/DDBJ databases">
        <title>Huge and variable diversity of episymbiotic CPR bacteria and DPANN archaea in groundwater ecosystems.</title>
        <authorList>
            <person name="He C.Y."/>
            <person name="Keren R."/>
            <person name="Whittaker M."/>
            <person name="Farag I.F."/>
            <person name="Doudna J."/>
            <person name="Cate J.H.D."/>
            <person name="Banfield J.F."/>
        </authorList>
    </citation>
    <scope>NUCLEOTIDE SEQUENCE</scope>
    <source>
        <strain evidence="2">NC_groundwater_672_Ag_B-0.1um_62_36</strain>
    </source>
</reference>
<dbReference type="EMBL" id="JACPRF010000410">
    <property type="protein sequence ID" value="MBI2877877.1"/>
    <property type="molecule type" value="Genomic_DNA"/>
</dbReference>
<feature type="region of interest" description="Disordered" evidence="1">
    <location>
        <begin position="216"/>
        <end position="282"/>
    </location>
</feature>
<evidence type="ECO:0000313" key="2">
    <source>
        <dbReference type="EMBL" id="MBI2877877.1"/>
    </source>
</evidence>
<accession>A0A932CR70</accession>
<organism evidence="2 3">
    <name type="scientific">Tectimicrobiota bacterium</name>
    <dbReference type="NCBI Taxonomy" id="2528274"/>
    <lineage>
        <taxon>Bacteria</taxon>
        <taxon>Pseudomonadati</taxon>
        <taxon>Nitrospinota/Tectimicrobiota group</taxon>
        <taxon>Candidatus Tectimicrobiota</taxon>
    </lineage>
</organism>
<feature type="compositionally biased region" description="Low complexity" evidence="1">
    <location>
        <begin position="234"/>
        <end position="244"/>
    </location>
</feature>
<proteinExistence type="predicted"/>
<feature type="compositionally biased region" description="Pro residues" evidence="1">
    <location>
        <begin position="91"/>
        <end position="108"/>
    </location>
</feature>
<feature type="region of interest" description="Disordered" evidence="1">
    <location>
        <begin position="48"/>
        <end position="68"/>
    </location>
</feature>
<evidence type="ECO:0000256" key="1">
    <source>
        <dbReference type="SAM" id="MobiDB-lite"/>
    </source>
</evidence>
<gene>
    <name evidence="2" type="ORF">HYY20_13460</name>
</gene>
<feature type="compositionally biased region" description="Pro residues" evidence="1">
    <location>
        <begin position="224"/>
        <end position="233"/>
    </location>
</feature>
<name>A0A932CR70_UNCTE</name>
<dbReference type="AlphaFoldDB" id="A0A932CR70"/>
<dbReference type="Proteomes" id="UP000769766">
    <property type="component" value="Unassembled WGS sequence"/>
</dbReference>
<feature type="region of interest" description="Disordered" evidence="1">
    <location>
        <begin position="83"/>
        <end position="108"/>
    </location>
</feature>
<sequence>MSKRLALLNLLLVGMSGLLVYQVHEVWNGPLPNLSALGRKPIAEINSRKALPIHPSDEDFQRTSPAPPPPIEAYQIIGQTNPFRPDREEWIPPPPPPPPAAVVPPKPALPPPNSFRLYGTLRMPDGSAVALIEGPLGFNPSKPSPSMRRRSPAPPPPSGGKSKPGRARRYRMNDLIGGYRIVEIRRDRVVMDGEGLKVEVLLRDPNAPKPRLAALPQFRAAPAFPRPTPPPRSGSPAPASQPSSDGGGVASAPALQPGVQSPPRRRNRQIIQTPFGPKVIYR</sequence>